<proteinExistence type="predicted"/>
<dbReference type="PATRIC" id="fig|1042209.11.peg.1868"/>
<dbReference type="AlphaFoldDB" id="A0A010S3X9"/>
<dbReference type="InterPro" id="IPR024997">
    <property type="entry name" value="DUF3892"/>
</dbReference>
<dbReference type="Pfam" id="PF13031">
    <property type="entry name" value="DUF3892"/>
    <property type="match status" value="1"/>
</dbReference>
<gene>
    <name evidence="1" type="ORF">HK44_026525</name>
</gene>
<dbReference type="HOGENOM" id="CLU_2047667_0_0_6"/>
<evidence type="ECO:0000313" key="1">
    <source>
        <dbReference type="EMBL" id="EXF95364.1"/>
    </source>
</evidence>
<dbReference type="OrthoDB" id="9156022at2"/>
<name>A0A010S3X9_PSEFL</name>
<sequence>MTEYLIFGVSYSKQHEHIEWLMVGRDADRKLAGLFLATRSFVVDLIKTDSASFRTAVMKEKKYHKGAEVVIYDDEYLTTVPDASEANNLENLPSFSMPEDEIDAALKVAVKEVLGLETQE</sequence>
<evidence type="ECO:0000313" key="2">
    <source>
        <dbReference type="Proteomes" id="UP000022611"/>
    </source>
</evidence>
<accession>A0A010S3X9</accession>
<protein>
    <submittedName>
        <fullName evidence="1">Uncharacterized protein</fullName>
    </submittedName>
</protein>
<reference evidence="1 2" key="1">
    <citation type="journal article" date="2011" name="J. Bacteriol.">
        <title>Draft genome sequence of the polycyclic aromatic hydrocarbon-degrading, genetically engineered bioluminescent bioreporter Pseudomonas fluorescens HK44.</title>
        <authorList>
            <person name="Chauhan A."/>
            <person name="Layton A.C."/>
            <person name="Williams D.E."/>
            <person name="Smartt A.E."/>
            <person name="Ripp S."/>
            <person name="Karpinets T.V."/>
            <person name="Brown S.D."/>
            <person name="Sayler G.S."/>
        </authorList>
    </citation>
    <scope>NUCLEOTIDE SEQUENCE [LARGE SCALE GENOMIC DNA]</scope>
    <source>
        <strain evidence="1 2">HK44</strain>
    </source>
</reference>
<dbReference type="EMBL" id="AFOY02000008">
    <property type="protein sequence ID" value="EXF95364.1"/>
    <property type="molecule type" value="Genomic_DNA"/>
</dbReference>
<organism evidence="1 2">
    <name type="scientific">Pseudomonas fluorescens HK44</name>
    <dbReference type="NCBI Taxonomy" id="1042209"/>
    <lineage>
        <taxon>Bacteria</taxon>
        <taxon>Pseudomonadati</taxon>
        <taxon>Pseudomonadota</taxon>
        <taxon>Gammaproteobacteria</taxon>
        <taxon>Pseudomonadales</taxon>
        <taxon>Pseudomonadaceae</taxon>
        <taxon>Pseudomonas</taxon>
    </lineage>
</organism>
<dbReference type="RefSeq" id="WP_019691529.1">
    <property type="nucleotide sequence ID" value="NZ_AFOY02000008.1"/>
</dbReference>
<comment type="caution">
    <text evidence="1">The sequence shown here is derived from an EMBL/GenBank/DDBJ whole genome shotgun (WGS) entry which is preliminary data.</text>
</comment>
<dbReference type="Proteomes" id="UP000022611">
    <property type="component" value="Unassembled WGS sequence"/>
</dbReference>